<evidence type="ECO:0008006" key="4">
    <source>
        <dbReference type="Google" id="ProtNLM"/>
    </source>
</evidence>
<feature type="compositionally biased region" description="Gly residues" evidence="1">
    <location>
        <begin position="86"/>
        <end position="103"/>
    </location>
</feature>
<sequence>MAIPNFFAVQNLFQGAHVHPLVGPPAHFLPRNVRKLPRGEQAQRLQFWGSAMLLETAVVCALGTLAMLLKGREAGRRGAYNRVGAEEGGGEAAAGGEGGGAEVDGGSAEVAPPGKYQKRRCDWVRVGMSCDMYELEIAQKSSAAQYLLWRLRSRPDDPATESYEMHSYEEQASRAGRVHHLLWRVKNSPALRMQVATGATFLLYPGLADFALSTSLVLWCSNAGLLSEKTGLPWEGYFTMLSLGNLWCLLQALCLEPGKFAPSAFTMAMVAAVAPFLSDAFDTFKDIQFGGLCLQAEHRIVRLVGVASIAYLAVLNFRILQDTVGAAELAETYLGVTFASVEHEAAAAGLLAFPEYPGKAVQLLYKQTTKEKQRSLLFESLPQGAAAVVFMIFEGGSQLVLASAVLMPLLQLLFAWSARRCLSKMVLPWIVEELFFAASKGNASKVQRFLKPLMEEGGWLLAFALKDHGLRDPTVRRVQATRESLPLLHAAMELLDGNAENLFLHRFSCGRSLGEHGFVYFLDVLRGHAGRLELLRLDDNSLGDDNAKALAEALKANTALQRIKLSKNHIGDEGAKALAEALKANTALQRIELSENHIGAEGAKALAEALKANTALQRIELSLNDIGDEGAKALAEALKANTALQRIELSENHIGAEGAKALAEALKANPTLQRIDLCSNHIGAEGAKALAEALKANTALQRIELSLNDIGDEGAKALAEVLKANTALKKIDLCSNHIGAEGAKALAEASKANTALKEINLRRNSIPFEDVKAFERDGLRL</sequence>
<dbReference type="SUPFAM" id="SSF52047">
    <property type="entry name" value="RNI-like"/>
    <property type="match status" value="1"/>
</dbReference>
<proteinExistence type="predicted"/>
<name>A0ABN9XP80_9DINO</name>
<gene>
    <name evidence="2" type="ORF">PCOR1329_LOCUS78573</name>
</gene>
<comment type="caution">
    <text evidence="2">The sequence shown here is derived from an EMBL/GenBank/DDBJ whole genome shotgun (WGS) entry which is preliminary data.</text>
</comment>
<evidence type="ECO:0000313" key="2">
    <source>
        <dbReference type="EMBL" id="CAK0901704.1"/>
    </source>
</evidence>
<keyword evidence="3" id="KW-1185">Reference proteome</keyword>
<feature type="region of interest" description="Disordered" evidence="1">
    <location>
        <begin position="86"/>
        <end position="111"/>
    </location>
</feature>
<dbReference type="PANTHER" id="PTHR24114">
    <property type="entry name" value="LEUCINE RICH REPEAT FAMILY PROTEIN"/>
    <property type="match status" value="1"/>
</dbReference>
<dbReference type="PANTHER" id="PTHR24114:SF2">
    <property type="entry name" value="F-BOX DOMAIN-CONTAINING PROTEIN-RELATED"/>
    <property type="match status" value="1"/>
</dbReference>
<dbReference type="SMART" id="SM00368">
    <property type="entry name" value="LRR_RI"/>
    <property type="match status" value="8"/>
</dbReference>
<dbReference type="InterPro" id="IPR032675">
    <property type="entry name" value="LRR_dom_sf"/>
</dbReference>
<reference evidence="2" key="1">
    <citation type="submission" date="2023-10" db="EMBL/GenBank/DDBJ databases">
        <authorList>
            <person name="Chen Y."/>
            <person name="Shah S."/>
            <person name="Dougan E. K."/>
            <person name="Thang M."/>
            <person name="Chan C."/>
        </authorList>
    </citation>
    <scope>NUCLEOTIDE SEQUENCE [LARGE SCALE GENOMIC DNA]</scope>
</reference>
<dbReference type="Gene3D" id="3.80.10.10">
    <property type="entry name" value="Ribonuclease Inhibitor"/>
    <property type="match status" value="2"/>
</dbReference>
<dbReference type="InterPro" id="IPR001611">
    <property type="entry name" value="Leu-rich_rpt"/>
</dbReference>
<evidence type="ECO:0000313" key="3">
    <source>
        <dbReference type="Proteomes" id="UP001189429"/>
    </source>
</evidence>
<evidence type="ECO:0000256" key="1">
    <source>
        <dbReference type="SAM" id="MobiDB-lite"/>
    </source>
</evidence>
<dbReference type="Pfam" id="PF13516">
    <property type="entry name" value="LRR_6"/>
    <property type="match status" value="7"/>
</dbReference>
<dbReference type="EMBL" id="CAUYUJ010020969">
    <property type="protein sequence ID" value="CAK0901704.1"/>
    <property type="molecule type" value="Genomic_DNA"/>
</dbReference>
<dbReference type="InterPro" id="IPR052394">
    <property type="entry name" value="LRR-containing"/>
</dbReference>
<accession>A0ABN9XP80</accession>
<organism evidence="2 3">
    <name type="scientific">Prorocentrum cordatum</name>
    <dbReference type="NCBI Taxonomy" id="2364126"/>
    <lineage>
        <taxon>Eukaryota</taxon>
        <taxon>Sar</taxon>
        <taxon>Alveolata</taxon>
        <taxon>Dinophyceae</taxon>
        <taxon>Prorocentrales</taxon>
        <taxon>Prorocentraceae</taxon>
        <taxon>Prorocentrum</taxon>
    </lineage>
</organism>
<protein>
    <recommendedName>
        <fullName evidence="4">Protein NLRC3</fullName>
    </recommendedName>
</protein>
<dbReference type="Proteomes" id="UP001189429">
    <property type="component" value="Unassembled WGS sequence"/>
</dbReference>